<dbReference type="Proteomes" id="UP000434582">
    <property type="component" value="Unassembled WGS sequence"/>
</dbReference>
<keyword evidence="3" id="KW-1185">Reference proteome</keyword>
<organism evidence="2 3">
    <name type="scientific">Roseospira navarrensis</name>
    <dbReference type="NCBI Taxonomy" id="140058"/>
    <lineage>
        <taxon>Bacteria</taxon>
        <taxon>Pseudomonadati</taxon>
        <taxon>Pseudomonadota</taxon>
        <taxon>Alphaproteobacteria</taxon>
        <taxon>Rhodospirillales</taxon>
        <taxon>Rhodospirillaceae</taxon>
        <taxon>Roseospira</taxon>
    </lineage>
</organism>
<dbReference type="RefSeq" id="WP_153340134.1">
    <property type="nucleotide sequence ID" value="NZ_WIVE01000001.1"/>
</dbReference>
<reference evidence="2 3" key="1">
    <citation type="submission" date="2019-10" db="EMBL/GenBank/DDBJ databases">
        <title>Draft whole-genome sequence of the purple nonsulfur photosynthetic bacterium Roseospira navarrensis DSM 15114.</title>
        <authorList>
            <person name="Kyndt J.A."/>
            <person name="Meyer T.E."/>
        </authorList>
    </citation>
    <scope>NUCLEOTIDE SEQUENCE [LARGE SCALE GENOMIC DNA]</scope>
    <source>
        <strain evidence="2 3">DSM 15114</strain>
    </source>
</reference>
<comment type="caution">
    <text evidence="2">The sequence shown here is derived from an EMBL/GenBank/DDBJ whole genome shotgun (WGS) entry which is preliminary data.</text>
</comment>
<evidence type="ECO:0000313" key="3">
    <source>
        <dbReference type="Proteomes" id="UP000434582"/>
    </source>
</evidence>
<evidence type="ECO:0000256" key="1">
    <source>
        <dbReference type="SAM" id="MobiDB-lite"/>
    </source>
</evidence>
<accession>A0A7X1ZB03</accession>
<dbReference type="EMBL" id="WIVE01000001">
    <property type="protein sequence ID" value="MQX35067.1"/>
    <property type="molecule type" value="Genomic_DNA"/>
</dbReference>
<proteinExistence type="predicted"/>
<sequence length="143" mass="15883">MSVTQFPDLARLRETRRAGAAADGRGNAAREIEGLPEGRLTTKQFNRHLTHVLEDQTRHAIAKYVGDVEPMEVLDLARRVANLRARYVAESLAAGTATVPPTKAEVEEMRFMRERIAELEHALATVREAIANEVVQVRNVVGD</sequence>
<dbReference type="AlphaFoldDB" id="A0A7X1ZB03"/>
<feature type="region of interest" description="Disordered" evidence="1">
    <location>
        <begin position="16"/>
        <end position="36"/>
    </location>
</feature>
<gene>
    <name evidence="2" type="ORF">GHC57_00895</name>
</gene>
<name>A0A7X1ZB03_9PROT</name>
<dbReference type="OrthoDB" id="7359551at2"/>
<evidence type="ECO:0000313" key="2">
    <source>
        <dbReference type="EMBL" id="MQX35067.1"/>
    </source>
</evidence>
<protein>
    <submittedName>
        <fullName evidence="2">Uncharacterized protein</fullName>
    </submittedName>
</protein>
<feature type="compositionally biased region" description="Low complexity" evidence="1">
    <location>
        <begin position="18"/>
        <end position="27"/>
    </location>
</feature>